<dbReference type="AlphaFoldDB" id="F0V1Z6"/>
<dbReference type="EMBL" id="FQ790233">
    <property type="protein sequence ID" value="CBZ40677.1"/>
    <property type="molecule type" value="Genomic_DNA"/>
</dbReference>
<organism evidence="1 2">
    <name type="scientific">Mycoplasma suis (strain KI_3806)</name>
    <dbReference type="NCBI Taxonomy" id="708248"/>
    <lineage>
        <taxon>Bacteria</taxon>
        <taxon>Bacillati</taxon>
        <taxon>Mycoplasmatota</taxon>
        <taxon>Mollicutes</taxon>
        <taxon>Mycoplasmataceae</taxon>
        <taxon>Mycoplasma</taxon>
    </lineage>
</organism>
<sequence length="177" mass="19851">MNYLSLGSILLGTTAGFSGVGYLASTFFNKGESAEGEITVVKSEEKGGEINVWEYVLMYQDGMGGEMCDFLEEGQDKSYKEKNLNNFEAEPINCQTTWAKQVIKENSGKKTLWIKGKKDPINKLLSDTESSINKFSFYGSLEQMNEGKIKNLEQLKNLGCQVSQTESEIFEIKCQDF</sequence>
<reference evidence="1 2" key="1">
    <citation type="journal article" date="2011" name="J. Bacteriol.">
        <title>Complete genome sequence of the hemotrophic Mycoplasma suis strain KI3806.</title>
        <authorList>
            <person name="Oehlerking J."/>
            <person name="Kube M."/>
            <person name="Felder K.M."/>
            <person name="Matter D."/>
            <person name="Wittenbrink M.M."/>
            <person name="Schwarzenbach S."/>
            <person name="Kramer M.M."/>
            <person name="Hoelzle K."/>
            <person name="Hoelzle L.E."/>
        </authorList>
    </citation>
    <scope>NUCLEOTIDE SEQUENCE [LARGE SCALE GENOMIC DNA]</scope>
    <source>
        <strain evidence="2">KI_3806</strain>
    </source>
</reference>
<dbReference type="Proteomes" id="UP000008645">
    <property type="component" value="Chromosome"/>
</dbReference>
<accession>F0V1Z6</accession>
<name>F0V1Z6_MYCS3</name>
<dbReference type="KEGG" id="msk:MSUIS_05840"/>
<evidence type="ECO:0000313" key="2">
    <source>
        <dbReference type="Proteomes" id="UP000008645"/>
    </source>
</evidence>
<evidence type="ECO:0000313" key="1">
    <source>
        <dbReference type="EMBL" id="CBZ40677.1"/>
    </source>
</evidence>
<protein>
    <submittedName>
        <fullName evidence="1">Uncharacterized protein</fullName>
    </submittedName>
</protein>
<dbReference type="RefSeq" id="WP_013609280.1">
    <property type="nucleotide sequence ID" value="NC_015153.1"/>
</dbReference>
<dbReference type="HOGENOM" id="CLU_130928_0_0_14"/>
<gene>
    <name evidence="1" type="ORF">MSUIS_05840</name>
</gene>
<proteinExistence type="predicted"/>